<name>A0A537LFP0_9BACT</name>
<accession>A0A537LFP0</accession>
<dbReference type="Gene3D" id="1.10.3720.10">
    <property type="entry name" value="MetI-like"/>
    <property type="match status" value="1"/>
</dbReference>
<feature type="transmembrane region" description="Helical" evidence="7">
    <location>
        <begin position="168"/>
        <end position="192"/>
    </location>
</feature>
<keyword evidence="4 7" id="KW-0812">Transmembrane</keyword>
<comment type="subcellular location">
    <subcellularLocation>
        <location evidence="1 7">Cell membrane</location>
        <topology evidence="1 7">Multi-pass membrane protein</topology>
    </subcellularLocation>
</comment>
<feature type="domain" description="ABC transmembrane type-1" evidence="8">
    <location>
        <begin position="81"/>
        <end position="295"/>
    </location>
</feature>
<feature type="transmembrane region" description="Helical" evidence="7">
    <location>
        <begin position="244"/>
        <end position="265"/>
    </location>
</feature>
<evidence type="ECO:0000256" key="6">
    <source>
        <dbReference type="ARBA" id="ARBA00023136"/>
    </source>
</evidence>
<dbReference type="GO" id="GO:0005886">
    <property type="term" value="C:plasma membrane"/>
    <property type="evidence" value="ECO:0007669"/>
    <property type="project" value="UniProtKB-SubCell"/>
</dbReference>
<dbReference type="InterPro" id="IPR000515">
    <property type="entry name" value="MetI-like"/>
</dbReference>
<dbReference type="AlphaFoldDB" id="A0A537LFP0"/>
<reference evidence="9 10" key="1">
    <citation type="journal article" date="2019" name="Nat. Microbiol.">
        <title>Mediterranean grassland soil C-N compound turnover is dependent on rainfall and depth, and is mediated by genomically divergent microorganisms.</title>
        <authorList>
            <person name="Diamond S."/>
            <person name="Andeer P.F."/>
            <person name="Li Z."/>
            <person name="Crits-Christoph A."/>
            <person name="Burstein D."/>
            <person name="Anantharaman K."/>
            <person name="Lane K.R."/>
            <person name="Thomas B.C."/>
            <person name="Pan C."/>
            <person name="Northen T.R."/>
            <person name="Banfield J.F."/>
        </authorList>
    </citation>
    <scope>NUCLEOTIDE SEQUENCE [LARGE SCALE GENOMIC DNA]</scope>
    <source>
        <strain evidence="9">NP_4</strain>
    </source>
</reference>
<comment type="similarity">
    <text evidence="7">Belongs to the binding-protein-dependent transport system permease family.</text>
</comment>
<evidence type="ECO:0000313" key="9">
    <source>
        <dbReference type="EMBL" id="TMJ06829.1"/>
    </source>
</evidence>
<feature type="transmembrane region" description="Helical" evidence="7">
    <location>
        <begin position="212"/>
        <end position="237"/>
    </location>
</feature>
<evidence type="ECO:0000256" key="4">
    <source>
        <dbReference type="ARBA" id="ARBA00022692"/>
    </source>
</evidence>
<dbReference type="GO" id="GO:0055085">
    <property type="term" value="P:transmembrane transport"/>
    <property type="evidence" value="ECO:0007669"/>
    <property type="project" value="InterPro"/>
</dbReference>
<sequence length="309" mass="32403">MARALELRPGRIRPAGRRTDTAMAYALAGGALAVVALFTIYPVGYALVGSLYTLSPILPRSFAGLSNYGLIFGSPYFGFALRTTAVLALATVPAVVLLGLLVAVLLSRPFRGATLVKVVILLPWTIPAATGGVMWKGVFADAWGALNATLYELGLVHNYVAWLTTPRLAILATTIAQVWAQFPLAAVLLLAAMQAIPGELYEAAALDGAGGLRAFAAVTLPHIQPMLVVVTLFEILVALTAFDLIFALTGGGPGTATTVLSYFIWAESFKMLSFGTGLALAAIIAGLSFVLIAALMRLMPREALVGEGR</sequence>
<dbReference type="PANTHER" id="PTHR43005">
    <property type="entry name" value="BLR7065 PROTEIN"/>
    <property type="match status" value="1"/>
</dbReference>
<feature type="transmembrane region" description="Helical" evidence="7">
    <location>
        <begin position="118"/>
        <end position="136"/>
    </location>
</feature>
<evidence type="ECO:0000259" key="8">
    <source>
        <dbReference type="PROSITE" id="PS50928"/>
    </source>
</evidence>
<feature type="transmembrane region" description="Helical" evidence="7">
    <location>
        <begin position="142"/>
        <end position="161"/>
    </location>
</feature>
<keyword evidence="6 7" id="KW-0472">Membrane</keyword>
<evidence type="ECO:0000313" key="10">
    <source>
        <dbReference type="Proteomes" id="UP000319353"/>
    </source>
</evidence>
<comment type="caution">
    <text evidence="9">The sequence shown here is derived from an EMBL/GenBank/DDBJ whole genome shotgun (WGS) entry which is preliminary data.</text>
</comment>
<keyword evidence="3" id="KW-1003">Cell membrane</keyword>
<dbReference type="SUPFAM" id="SSF161098">
    <property type="entry name" value="MetI-like"/>
    <property type="match status" value="1"/>
</dbReference>
<dbReference type="PROSITE" id="PS50928">
    <property type="entry name" value="ABC_TM1"/>
    <property type="match status" value="1"/>
</dbReference>
<organism evidence="9 10">
    <name type="scientific">Candidatus Segetimicrobium genomatis</name>
    <dbReference type="NCBI Taxonomy" id="2569760"/>
    <lineage>
        <taxon>Bacteria</taxon>
        <taxon>Bacillati</taxon>
        <taxon>Candidatus Sysuimicrobiota</taxon>
        <taxon>Candidatus Sysuimicrobiia</taxon>
        <taxon>Candidatus Sysuimicrobiales</taxon>
        <taxon>Candidatus Segetimicrobiaceae</taxon>
        <taxon>Candidatus Segetimicrobium</taxon>
    </lineage>
</organism>
<feature type="transmembrane region" description="Helical" evidence="7">
    <location>
        <begin position="21"/>
        <end position="41"/>
    </location>
</feature>
<feature type="transmembrane region" description="Helical" evidence="7">
    <location>
        <begin position="85"/>
        <end position="106"/>
    </location>
</feature>
<protein>
    <submittedName>
        <fullName evidence="9">Sugar ABC transporter permease</fullName>
    </submittedName>
</protein>
<gene>
    <name evidence="9" type="ORF">E6H01_00205</name>
</gene>
<evidence type="ECO:0000256" key="7">
    <source>
        <dbReference type="RuleBase" id="RU363032"/>
    </source>
</evidence>
<dbReference type="Proteomes" id="UP000319353">
    <property type="component" value="Unassembled WGS sequence"/>
</dbReference>
<evidence type="ECO:0000256" key="2">
    <source>
        <dbReference type="ARBA" id="ARBA00022448"/>
    </source>
</evidence>
<evidence type="ECO:0000256" key="1">
    <source>
        <dbReference type="ARBA" id="ARBA00004651"/>
    </source>
</evidence>
<keyword evidence="2 7" id="KW-0813">Transport</keyword>
<evidence type="ECO:0000256" key="5">
    <source>
        <dbReference type="ARBA" id="ARBA00022989"/>
    </source>
</evidence>
<keyword evidence="5 7" id="KW-1133">Transmembrane helix</keyword>
<dbReference type="InterPro" id="IPR035906">
    <property type="entry name" value="MetI-like_sf"/>
</dbReference>
<dbReference type="Pfam" id="PF00528">
    <property type="entry name" value="BPD_transp_1"/>
    <property type="match status" value="1"/>
</dbReference>
<proteinExistence type="inferred from homology"/>
<dbReference type="PANTHER" id="PTHR43005:SF1">
    <property type="entry name" value="SPERMIDINE_PUTRESCINE TRANSPORT SYSTEM PERMEASE PROTEIN"/>
    <property type="match status" value="1"/>
</dbReference>
<feature type="transmembrane region" description="Helical" evidence="7">
    <location>
        <begin position="271"/>
        <end position="295"/>
    </location>
</feature>
<evidence type="ECO:0000256" key="3">
    <source>
        <dbReference type="ARBA" id="ARBA00022475"/>
    </source>
</evidence>
<dbReference type="EMBL" id="VBAL01000006">
    <property type="protein sequence ID" value="TMJ06829.1"/>
    <property type="molecule type" value="Genomic_DNA"/>
</dbReference>